<comment type="caution">
    <text evidence="2">The sequence shown here is derived from an EMBL/GenBank/DDBJ whole genome shotgun (WGS) entry which is preliminary data.</text>
</comment>
<protein>
    <recommendedName>
        <fullName evidence="4">Toxin CptA</fullName>
    </recommendedName>
</protein>
<organism evidence="2 3">
    <name type="scientific">Rubrivivax gelatinosus</name>
    <name type="common">Rhodocyclus gelatinosus</name>
    <name type="synonym">Rhodopseudomonas gelatinosa</name>
    <dbReference type="NCBI Taxonomy" id="28068"/>
    <lineage>
        <taxon>Bacteria</taxon>
        <taxon>Pseudomonadati</taxon>
        <taxon>Pseudomonadota</taxon>
        <taxon>Betaproteobacteria</taxon>
        <taxon>Burkholderiales</taxon>
        <taxon>Sphaerotilaceae</taxon>
        <taxon>Rubrivivax</taxon>
    </lineage>
</organism>
<name>A0A4R2MI70_RUBGE</name>
<proteinExistence type="predicted"/>
<feature type="transmembrane region" description="Helical" evidence="1">
    <location>
        <begin position="22"/>
        <end position="41"/>
    </location>
</feature>
<dbReference type="AlphaFoldDB" id="A0A4R2MI70"/>
<accession>A0A4R2MI70</accession>
<dbReference type="OrthoDB" id="9157092at2"/>
<gene>
    <name evidence="2" type="ORF">EV684_106118</name>
</gene>
<evidence type="ECO:0000313" key="3">
    <source>
        <dbReference type="Proteomes" id="UP000295106"/>
    </source>
</evidence>
<sequence length="146" mass="15252">MRHPPPVAVTCSGGAPWRACQALLAALAAAALAAWAHGWLADGYPSAFFSLAAALAAGAFAWRLAVPRAVDLRWDGSSWSADGAGCRAEIVIDLGRWMLLRLDAPRRWLALDAREAGGRLHLLRAALYSPAATTPPSPPAAPAPLP</sequence>
<dbReference type="GeneID" id="99683520"/>
<keyword evidence="1" id="KW-1133">Transmembrane helix</keyword>
<reference evidence="2 3" key="1">
    <citation type="submission" date="2019-03" db="EMBL/GenBank/DDBJ databases">
        <title>Genomic Encyclopedia of Type Strains, Phase IV (KMG-IV): sequencing the most valuable type-strain genomes for metagenomic binning, comparative biology and taxonomic classification.</title>
        <authorList>
            <person name="Goeker M."/>
        </authorList>
    </citation>
    <scope>NUCLEOTIDE SEQUENCE [LARGE SCALE GENOMIC DNA]</scope>
    <source>
        <strain evidence="2 3">DSM 1709</strain>
    </source>
</reference>
<dbReference type="EMBL" id="SLXD01000006">
    <property type="protein sequence ID" value="TCP02556.1"/>
    <property type="molecule type" value="Genomic_DNA"/>
</dbReference>
<evidence type="ECO:0000313" key="2">
    <source>
        <dbReference type="EMBL" id="TCP02556.1"/>
    </source>
</evidence>
<keyword evidence="1" id="KW-0472">Membrane</keyword>
<dbReference type="Proteomes" id="UP000295106">
    <property type="component" value="Unassembled WGS sequence"/>
</dbReference>
<keyword evidence="1" id="KW-0812">Transmembrane</keyword>
<dbReference type="RefSeq" id="WP_132647108.1">
    <property type="nucleotide sequence ID" value="NZ_CP181386.1"/>
</dbReference>
<evidence type="ECO:0008006" key="4">
    <source>
        <dbReference type="Google" id="ProtNLM"/>
    </source>
</evidence>
<feature type="transmembrane region" description="Helical" evidence="1">
    <location>
        <begin position="47"/>
        <end position="66"/>
    </location>
</feature>
<evidence type="ECO:0000256" key="1">
    <source>
        <dbReference type="SAM" id="Phobius"/>
    </source>
</evidence>